<comment type="catalytic activity">
    <reaction evidence="8">
        <text>N(6),N(6)-dimethyl-L-lysyl-[protein] + S-adenosyl-L-methionine = N(6),N(6),N(6)-trimethyl-L-lysyl-[protein] + S-adenosyl-L-homocysteine + H(+)</text>
        <dbReference type="Rhea" id="RHEA:54200"/>
        <dbReference type="Rhea" id="RHEA-COMP:13826"/>
        <dbReference type="Rhea" id="RHEA-COMP:13827"/>
        <dbReference type="ChEBI" id="CHEBI:15378"/>
        <dbReference type="ChEBI" id="CHEBI:57856"/>
        <dbReference type="ChEBI" id="CHEBI:59789"/>
        <dbReference type="ChEBI" id="CHEBI:61961"/>
        <dbReference type="ChEBI" id="CHEBI:61976"/>
    </reaction>
</comment>
<dbReference type="InterPro" id="IPR013216">
    <property type="entry name" value="Methyltransf_11"/>
</dbReference>
<comment type="function">
    <text evidence="9">Protein-lysine methyltransferase that efficiently catalyzes three successive methylations on 'Lys-36' in eukaryotic translation elongation factor 1 alpha (EEF1A1 or EEF1A2).</text>
</comment>
<dbReference type="PANTHER" id="PTHR12176:SF80">
    <property type="entry name" value="EEF1A LYSINE METHYLTRANSFERASE 4"/>
    <property type="match status" value="1"/>
</dbReference>
<evidence type="ECO:0000313" key="12">
    <source>
        <dbReference type="Ensembl" id="ENSCJPP00005016756.1"/>
    </source>
</evidence>
<dbReference type="SUPFAM" id="SSF53335">
    <property type="entry name" value="S-adenosyl-L-methionine-dependent methyltransferases"/>
    <property type="match status" value="1"/>
</dbReference>
<dbReference type="Proteomes" id="UP000694412">
    <property type="component" value="Chromosome 9"/>
</dbReference>
<keyword evidence="2" id="KW-0597">Phosphoprotein</keyword>
<evidence type="ECO:0000256" key="9">
    <source>
        <dbReference type="ARBA" id="ARBA00059299"/>
    </source>
</evidence>
<dbReference type="GO" id="GO:0032259">
    <property type="term" value="P:methylation"/>
    <property type="evidence" value="ECO:0007669"/>
    <property type="project" value="UniProtKB-KW"/>
</dbReference>
<reference evidence="12" key="2">
    <citation type="submission" date="2025-08" db="UniProtKB">
        <authorList>
            <consortium name="Ensembl"/>
        </authorList>
    </citation>
    <scope>IDENTIFICATION</scope>
</reference>
<protein>
    <recommendedName>
        <fullName evidence="10">EEF1A lysine methyltransferase 4</fullName>
    </recommendedName>
</protein>
<proteinExistence type="inferred from homology"/>
<gene>
    <name evidence="12" type="primary">EEF1AKMT4</name>
</gene>
<evidence type="ECO:0000256" key="3">
    <source>
        <dbReference type="ARBA" id="ARBA00022603"/>
    </source>
</evidence>
<dbReference type="AlphaFoldDB" id="A0A8C2TPY4"/>
<accession>A0A8C2TPY4</accession>
<feature type="domain" description="Methyltransferase type 11" evidence="11">
    <location>
        <begin position="65"/>
        <end position="173"/>
    </location>
</feature>
<dbReference type="FunFam" id="3.40.50.150:FF:000111">
    <property type="entry name" value="EEF1A lysine methyltransferase 4"/>
    <property type="match status" value="1"/>
</dbReference>
<evidence type="ECO:0000256" key="4">
    <source>
        <dbReference type="ARBA" id="ARBA00022679"/>
    </source>
</evidence>
<keyword evidence="13" id="KW-1185">Reference proteome</keyword>
<evidence type="ECO:0000256" key="6">
    <source>
        <dbReference type="ARBA" id="ARBA00048653"/>
    </source>
</evidence>
<keyword evidence="5" id="KW-0949">S-adenosyl-L-methionine</keyword>
<dbReference type="GeneTree" id="ENSGT00940000164140"/>
<evidence type="ECO:0000256" key="8">
    <source>
        <dbReference type="ARBA" id="ARBA00052410"/>
    </source>
</evidence>
<dbReference type="Pfam" id="PF08241">
    <property type="entry name" value="Methyltransf_11"/>
    <property type="match status" value="1"/>
</dbReference>
<keyword evidence="4" id="KW-0808">Transferase</keyword>
<evidence type="ECO:0000256" key="1">
    <source>
        <dbReference type="ARBA" id="ARBA00008361"/>
    </source>
</evidence>
<dbReference type="Gene3D" id="3.40.50.150">
    <property type="entry name" value="Vaccinia Virus protein VP39"/>
    <property type="match status" value="1"/>
</dbReference>
<comment type="catalytic activity">
    <reaction evidence="7">
        <text>L-lysyl-[protein] + S-adenosyl-L-methionine = N(6)-methyl-L-lysyl-[protein] + S-adenosyl-L-homocysteine + H(+)</text>
        <dbReference type="Rhea" id="RHEA:51736"/>
        <dbReference type="Rhea" id="RHEA-COMP:9752"/>
        <dbReference type="Rhea" id="RHEA-COMP:13053"/>
        <dbReference type="ChEBI" id="CHEBI:15378"/>
        <dbReference type="ChEBI" id="CHEBI:29969"/>
        <dbReference type="ChEBI" id="CHEBI:57856"/>
        <dbReference type="ChEBI" id="CHEBI:59789"/>
        <dbReference type="ChEBI" id="CHEBI:61929"/>
    </reaction>
</comment>
<reference evidence="12" key="3">
    <citation type="submission" date="2025-09" db="UniProtKB">
        <authorList>
            <consortium name="Ensembl"/>
        </authorList>
    </citation>
    <scope>IDENTIFICATION</scope>
</reference>
<keyword evidence="3" id="KW-0489">Methyltransferase</keyword>
<dbReference type="CDD" id="cd02440">
    <property type="entry name" value="AdoMet_MTases"/>
    <property type="match status" value="1"/>
</dbReference>
<dbReference type="InterPro" id="IPR029063">
    <property type="entry name" value="SAM-dependent_MTases_sf"/>
</dbReference>
<sequence>IGQPLQPRAPPRCPPPAAARCYARRRFWEQRYRRDGAEHHEWLGGLQRFRAVLEPELRRHDRILVLGCGTSALSYELHELGYPDVTSIDFSPACVEAMSSRYAHCPDLRWAVMDMRSLTFPDASFDVVLEKGTLDVLLVEETDPWHVSPRGAAAMHRVLAEVSRVLRPGGRFLSITFAQPHFRIPHYAQEAFGWSLRHTACGDTFHYFVYIMCKGQPLDPHHLALGRQLGRPPPAPPPLFTMAEDEDEDEDFLHAIEL</sequence>
<name>A0A8C2TPY4_COTJA</name>
<reference evidence="12" key="1">
    <citation type="submission" date="2015-11" db="EMBL/GenBank/DDBJ databases">
        <authorList>
            <consortium name="International Coturnix japonica Genome Analysis Consortium"/>
            <person name="Warren W."/>
            <person name="Burt D.W."/>
            <person name="Antin P.B."/>
            <person name="Lanford R."/>
            <person name="Gros J."/>
            <person name="Wilson R.K."/>
        </authorList>
    </citation>
    <scope>NUCLEOTIDE SEQUENCE [LARGE SCALE GENOMIC DNA]</scope>
</reference>
<evidence type="ECO:0000259" key="11">
    <source>
        <dbReference type="Pfam" id="PF08241"/>
    </source>
</evidence>
<dbReference type="Ensembl" id="ENSCJPT00005023475.1">
    <property type="protein sequence ID" value="ENSCJPP00005016756.1"/>
    <property type="gene ID" value="ENSCJPG00005013748.1"/>
</dbReference>
<evidence type="ECO:0000256" key="7">
    <source>
        <dbReference type="ARBA" id="ARBA00048985"/>
    </source>
</evidence>
<dbReference type="GO" id="GO:0016279">
    <property type="term" value="F:protein-lysine N-methyltransferase activity"/>
    <property type="evidence" value="ECO:0007669"/>
    <property type="project" value="Ensembl"/>
</dbReference>
<comment type="catalytic activity">
    <reaction evidence="6">
        <text>N(6)-methyl-L-lysyl-[protein] + S-adenosyl-L-methionine = N(6),N(6)-dimethyl-L-lysyl-[protein] + S-adenosyl-L-homocysteine + H(+)</text>
        <dbReference type="Rhea" id="RHEA:54196"/>
        <dbReference type="Rhea" id="RHEA-COMP:13053"/>
        <dbReference type="Rhea" id="RHEA-COMP:13827"/>
        <dbReference type="ChEBI" id="CHEBI:15378"/>
        <dbReference type="ChEBI" id="CHEBI:57856"/>
        <dbReference type="ChEBI" id="CHEBI:59789"/>
        <dbReference type="ChEBI" id="CHEBI:61929"/>
        <dbReference type="ChEBI" id="CHEBI:61976"/>
    </reaction>
</comment>
<evidence type="ECO:0000256" key="2">
    <source>
        <dbReference type="ARBA" id="ARBA00022553"/>
    </source>
</evidence>
<comment type="similarity">
    <text evidence="1">Belongs to the methyltransferase superfamily.</text>
</comment>
<evidence type="ECO:0000256" key="5">
    <source>
        <dbReference type="ARBA" id="ARBA00022691"/>
    </source>
</evidence>
<dbReference type="PANTHER" id="PTHR12176">
    <property type="entry name" value="SAM-DEPENDENT METHYLTRANSFERASE SUPERFAMILY PROTEIN"/>
    <property type="match status" value="1"/>
</dbReference>
<evidence type="ECO:0000256" key="10">
    <source>
        <dbReference type="ARBA" id="ARBA00067848"/>
    </source>
</evidence>
<evidence type="ECO:0000313" key="13">
    <source>
        <dbReference type="Proteomes" id="UP000694412"/>
    </source>
</evidence>
<dbReference type="InterPro" id="IPR051419">
    <property type="entry name" value="Lys/N-term_MeTrsfase_sf"/>
</dbReference>
<organism evidence="12 13">
    <name type="scientific">Coturnix japonica</name>
    <name type="common">Japanese quail</name>
    <name type="synonym">Coturnix coturnix japonica</name>
    <dbReference type="NCBI Taxonomy" id="93934"/>
    <lineage>
        <taxon>Eukaryota</taxon>
        <taxon>Metazoa</taxon>
        <taxon>Chordata</taxon>
        <taxon>Craniata</taxon>
        <taxon>Vertebrata</taxon>
        <taxon>Euteleostomi</taxon>
        <taxon>Archelosauria</taxon>
        <taxon>Archosauria</taxon>
        <taxon>Dinosauria</taxon>
        <taxon>Saurischia</taxon>
        <taxon>Theropoda</taxon>
        <taxon>Coelurosauria</taxon>
        <taxon>Aves</taxon>
        <taxon>Neognathae</taxon>
        <taxon>Galloanserae</taxon>
        <taxon>Galliformes</taxon>
        <taxon>Phasianidae</taxon>
        <taxon>Perdicinae</taxon>
        <taxon>Coturnix</taxon>
    </lineage>
</organism>